<keyword evidence="1" id="KW-0238">DNA-binding</keyword>
<dbReference type="EMBL" id="DVJN01000102">
    <property type="protein sequence ID" value="HIS92403.1"/>
    <property type="molecule type" value="Genomic_DNA"/>
</dbReference>
<dbReference type="SMART" id="SM00530">
    <property type="entry name" value="HTH_XRE"/>
    <property type="match status" value="1"/>
</dbReference>
<dbReference type="AlphaFoldDB" id="A0A9D1FZE2"/>
<dbReference type="InterPro" id="IPR001387">
    <property type="entry name" value="Cro/C1-type_HTH"/>
</dbReference>
<dbReference type="PANTHER" id="PTHR46558:SF13">
    <property type="entry name" value="HTH-TYPE TRANSCRIPTIONAL REGULATOR IMMR"/>
    <property type="match status" value="1"/>
</dbReference>
<dbReference type="GO" id="GO:0003677">
    <property type="term" value="F:DNA binding"/>
    <property type="evidence" value="ECO:0007669"/>
    <property type="project" value="UniProtKB-KW"/>
</dbReference>
<dbReference type="Gene3D" id="1.10.260.40">
    <property type="entry name" value="lambda repressor-like DNA-binding domains"/>
    <property type="match status" value="1"/>
</dbReference>
<keyword evidence="2" id="KW-1133">Transmembrane helix</keyword>
<proteinExistence type="predicted"/>
<organism evidence="4 5">
    <name type="scientific">Candidatus Alectryocaccomicrobium excrementavium</name>
    <dbReference type="NCBI Taxonomy" id="2840668"/>
    <lineage>
        <taxon>Bacteria</taxon>
        <taxon>Bacillati</taxon>
        <taxon>Bacillota</taxon>
        <taxon>Clostridia</taxon>
        <taxon>Candidatus Alectryocaccomicrobium</taxon>
    </lineage>
</organism>
<accession>A0A9D1FZE2</accession>
<dbReference type="CDD" id="cd00093">
    <property type="entry name" value="HTH_XRE"/>
    <property type="match status" value="1"/>
</dbReference>
<evidence type="ECO:0000259" key="3">
    <source>
        <dbReference type="PROSITE" id="PS50943"/>
    </source>
</evidence>
<protein>
    <submittedName>
        <fullName evidence="4">Helix-turn-helix transcriptional regulator</fullName>
    </submittedName>
</protein>
<gene>
    <name evidence="4" type="ORF">IAA84_05230</name>
</gene>
<dbReference type="SUPFAM" id="SSF47413">
    <property type="entry name" value="lambda repressor-like DNA-binding domains"/>
    <property type="match status" value="1"/>
</dbReference>
<dbReference type="InterPro" id="IPR010982">
    <property type="entry name" value="Lambda_DNA-bd_dom_sf"/>
</dbReference>
<sequence length="236" mass="24526">MRIRKEHGYSQEELAVQLGISRQAVSKWESDAAAPELSKLEALADLYGVSLDYLVRGIEPQAQVAQVACPLSVQRGWEYRSARTIFGVPLVHVNFRQQGMRLAVARGVIAIGNIAVGGIAIGAFSVGAISIGAIGVGLLAIGAIMFGWMAWAAIAVGVFAMGAVAIGQYAAGATAIGREAAVGLAAIGRAAAGLSVEGESAMELGRNVSREAVRAFLQESCPGISALALYWLTMVL</sequence>
<evidence type="ECO:0000256" key="2">
    <source>
        <dbReference type="SAM" id="Phobius"/>
    </source>
</evidence>
<evidence type="ECO:0000256" key="1">
    <source>
        <dbReference type="ARBA" id="ARBA00023125"/>
    </source>
</evidence>
<keyword evidence="2" id="KW-0472">Membrane</keyword>
<evidence type="ECO:0000313" key="4">
    <source>
        <dbReference type="EMBL" id="HIS92403.1"/>
    </source>
</evidence>
<feature type="domain" description="HTH cro/C1-type" evidence="3">
    <location>
        <begin position="2"/>
        <end position="54"/>
    </location>
</feature>
<evidence type="ECO:0000313" key="5">
    <source>
        <dbReference type="Proteomes" id="UP000824140"/>
    </source>
</evidence>
<dbReference type="Proteomes" id="UP000824140">
    <property type="component" value="Unassembled WGS sequence"/>
</dbReference>
<name>A0A9D1FZE2_9FIRM</name>
<reference evidence="4" key="2">
    <citation type="journal article" date="2021" name="PeerJ">
        <title>Extensive microbial diversity within the chicken gut microbiome revealed by metagenomics and culture.</title>
        <authorList>
            <person name="Gilroy R."/>
            <person name="Ravi A."/>
            <person name="Getino M."/>
            <person name="Pursley I."/>
            <person name="Horton D.L."/>
            <person name="Alikhan N.F."/>
            <person name="Baker D."/>
            <person name="Gharbi K."/>
            <person name="Hall N."/>
            <person name="Watson M."/>
            <person name="Adriaenssens E.M."/>
            <person name="Foster-Nyarko E."/>
            <person name="Jarju S."/>
            <person name="Secka A."/>
            <person name="Antonio M."/>
            <person name="Oren A."/>
            <person name="Chaudhuri R.R."/>
            <person name="La Ragione R."/>
            <person name="Hildebrand F."/>
            <person name="Pallen M.J."/>
        </authorList>
    </citation>
    <scope>NUCLEOTIDE SEQUENCE</scope>
    <source>
        <strain evidence="4">13766</strain>
    </source>
</reference>
<feature type="transmembrane region" description="Helical" evidence="2">
    <location>
        <begin position="148"/>
        <end position="171"/>
    </location>
</feature>
<dbReference type="Pfam" id="PF01381">
    <property type="entry name" value="HTH_3"/>
    <property type="match status" value="1"/>
</dbReference>
<dbReference type="PANTHER" id="PTHR46558">
    <property type="entry name" value="TRACRIPTIONAL REGULATORY PROTEIN-RELATED-RELATED"/>
    <property type="match status" value="1"/>
</dbReference>
<feature type="transmembrane region" description="Helical" evidence="2">
    <location>
        <begin position="109"/>
        <end position="142"/>
    </location>
</feature>
<comment type="caution">
    <text evidence="4">The sequence shown here is derived from an EMBL/GenBank/DDBJ whole genome shotgun (WGS) entry which is preliminary data.</text>
</comment>
<keyword evidence="2" id="KW-0812">Transmembrane</keyword>
<reference evidence="4" key="1">
    <citation type="submission" date="2020-10" db="EMBL/GenBank/DDBJ databases">
        <authorList>
            <person name="Gilroy R."/>
        </authorList>
    </citation>
    <scope>NUCLEOTIDE SEQUENCE</scope>
    <source>
        <strain evidence="4">13766</strain>
    </source>
</reference>
<dbReference type="PROSITE" id="PS50943">
    <property type="entry name" value="HTH_CROC1"/>
    <property type="match status" value="1"/>
</dbReference>